<dbReference type="GO" id="GO:0005829">
    <property type="term" value="C:cytosol"/>
    <property type="evidence" value="ECO:0007669"/>
    <property type="project" value="TreeGrafter"/>
</dbReference>
<dbReference type="Gene3D" id="3.40.50.980">
    <property type="match status" value="2"/>
</dbReference>
<dbReference type="Proteomes" id="UP000549134">
    <property type="component" value="Unassembled WGS sequence"/>
</dbReference>
<dbReference type="GO" id="GO:0044550">
    <property type="term" value="P:secondary metabolite biosynthetic process"/>
    <property type="evidence" value="ECO:0007669"/>
    <property type="project" value="TreeGrafter"/>
</dbReference>
<dbReference type="FunFam" id="2.30.38.10:FF:000001">
    <property type="entry name" value="Non-ribosomal peptide synthetase PvdI"/>
    <property type="match status" value="1"/>
</dbReference>
<organism evidence="5 6">
    <name type="scientific">Pseudomonas tolaasii</name>
    <dbReference type="NCBI Taxonomy" id="29442"/>
    <lineage>
        <taxon>Bacteria</taxon>
        <taxon>Pseudomonadati</taxon>
        <taxon>Pseudomonadota</taxon>
        <taxon>Gammaproteobacteria</taxon>
        <taxon>Pseudomonadales</taxon>
        <taxon>Pseudomonadaceae</taxon>
        <taxon>Pseudomonas</taxon>
    </lineage>
</organism>
<dbReference type="NCBIfam" id="TIGR01733">
    <property type="entry name" value="AA-adenyl-dom"/>
    <property type="match status" value="1"/>
</dbReference>
<dbReference type="Pfam" id="PF00501">
    <property type="entry name" value="AMP-binding"/>
    <property type="match status" value="1"/>
</dbReference>
<dbReference type="InterPro" id="IPR045851">
    <property type="entry name" value="AMP-bd_C_sf"/>
</dbReference>
<dbReference type="PANTHER" id="PTHR45527">
    <property type="entry name" value="NONRIBOSOMAL PEPTIDE SYNTHETASE"/>
    <property type="match status" value="1"/>
</dbReference>
<dbReference type="Gene3D" id="2.30.38.10">
    <property type="entry name" value="Luciferase, Domain 3"/>
    <property type="match status" value="1"/>
</dbReference>
<accession>A0A7Y8ATK2</accession>
<evidence type="ECO:0000256" key="1">
    <source>
        <dbReference type="ARBA" id="ARBA00001957"/>
    </source>
</evidence>
<evidence type="ECO:0000256" key="2">
    <source>
        <dbReference type="ARBA" id="ARBA00022450"/>
    </source>
</evidence>
<protein>
    <submittedName>
        <fullName evidence="5">Amino acid adenylation domain-containing protein</fullName>
    </submittedName>
</protein>
<dbReference type="InterPro" id="IPR020845">
    <property type="entry name" value="AMP-binding_CS"/>
</dbReference>
<evidence type="ECO:0000259" key="4">
    <source>
        <dbReference type="Pfam" id="PF00501"/>
    </source>
</evidence>
<dbReference type="CDD" id="cd17646">
    <property type="entry name" value="A_NRPS_AB3403-like"/>
    <property type="match status" value="1"/>
</dbReference>
<gene>
    <name evidence="5" type="ORF">HX787_30185</name>
</gene>
<dbReference type="FunFam" id="3.40.50.12780:FF:000012">
    <property type="entry name" value="Non-ribosomal peptide synthetase"/>
    <property type="match status" value="1"/>
</dbReference>
<keyword evidence="2" id="KW-0596">Phosphopantetheine</keyword>
<dbReference type="GO" id="GO:0043041">
    <property type="term" value="P:amino acid activation for nonribosomal peptide biosynthetic process"/>
    <property type="evidence" value="ECO:0007669"/>
    <property type="project" value="TreeGrafter"/>
</dbReference>
<feature type="non-terminal residue" evidence="5">
    <location>
        <position position="1"/>
    </location>
</feature>
<dbReference type="FunFam" id="3.40.50.980:FF:000002">
    <property type="entry name" value="Enterobactin synthetase component F"/>
    <property type="match status" value="1"/>
</dbReference>
<dbReference type="PANTHER" id="PTHR45527:SF14">
    <property type="entry name" value="PLIPASTATIN SYNTHASE SUBUNIT B"/>
    <property type="match status" value="1"/>
</dbReference>
<keyword evidence="3" id="KW-0597">Phosphoprotein</keyword>
<sequence>EREILLVKFNATARDYPLQQTLHGLFEAQVERTPDAVAVLADGQRLSYRELNAQANRLAHHLRAHGVQPDSPVAICVERSADMVVGLLAILKAGGAYVPLDPAYPQDRLAYMLEDSAPAVVLVQTATRNLLGDIGVPVVNLDHANWQHLPSSNPSVAALTPQHAAYVIYTSGSTGKPKGVINEHSAVVNRLLWMQEEYGLTADDSVLQKTPFSFDVSVWEFFWPLFTGARLVMARPGGHKDPQYLCDIIEAEQVTTLHFVPSMLDVFLAHGDVSQAAGLVRVMCSGEALPGSVVRRFKEQLPGSQLFNLYGPTEAAVDVTAWDCSGTSTPDNTPIGKAIANTRMYVLDAHLQPVPLGVSGELYIGGVQVARGYLNRPDLTAERFLNDPFSEGRLYRTGDVGRFLPDGNIEYLGRNDDQVKIRGLRIELGEIQARLGEFPQILEATVLAREDVPGDKRLVA</sequence>
<dbReference type="SUPFAM" id="SSF56801">
    <property type="entry name" value="Acetyl-CoA synthetase-like"/>
    <property type="match status" value="1"/>
</dbReference>
<feature type="domain" description="AMP-dependent synthetase/ligase" evidence="4">
    <location>
        <begin position="26"/>
        <end position="374"/>
    </location>
</feature>
<feature type="non-terminal residue" evidence="5">
    <location>
        <position position="460"/>
    </location>
</feature>
<evidence type="ECO:0000313" key="6">
    <source>
        <dbReference type="Proteomes" id="UP000549134"/>
    </source>
</evidence>
<dbReference type="InterPro" id="IPR000873">
    <property type="entry name" value="AMP-dep_synth/lig_dom"/>
</dbReference>
<comment type="caution">
    <text evidence="5">The sequence shown here is derived from an EMBL/GenBank/DDBJ whole genome shotgun (WGS) entry which is preliminary data.</text>
</comment>
<dbReference type="EMBL" id="JACAQK010000047">
    <property type="protein sequence ID" value="NWD40127.1"/>
    <property type="molecule type" value="Genomic_DNA"/>
</dbReference>
<dbReference type="Gene3D" id="3.30.300.30">
    <property type="match status" value="1"/>
</dbReference>
<name>A0A7Y8ATK2_PSETO</name>
<dbReference type="RefSeq" id="WP_130886769.1">
    <property type="nucleotide sequence ID" value="NZ_JACAQK010000047.1"/>
</dbReference>
<evidence type="ECO:0000256" key="3">
    <source>
        <dbReference type="ARBA" id="ARBA00022553"/>
    </source>
</evidence>
<comment type="cofactor">
    <cofactor evidence="1">
        <name>pantetheine 4'-phosphate</name>
        <dbReference type="ChEBI" id="CHEBI:47942"/>
    </cofactor>
</comment>
<dbReference type="AlphaFoldDB" id="A0A7Y8ATK2"/>
<dbReference type="GO" id="GO:0031177">
    <property type="term" value="F:phosphopantetheine binding"/>
    <property type="evidence" value="ECO:0007669"/>
    <property type="project" value="TreeGrafter"/>
</dbReference>
<dbReference type="PROSITE" id="PS00455">
    <property type="entry name" value="AMP_BINDING"/>
    <property type="match status" value="1"/>
</dbReference>
<dbReference type="InterPro" id="IPR010071">
    <property type="entry name" value="AA_adenyl_dom"/>
</dbReference>
<evidence type="ECO:0000313" key="5">
    <source>
        <dbReference type="EMBL" id="NWD40127.1"/>
    </source>
</evidence>
<proteinExistence type="predicted"/>
<reference evidence="5 6" key="1">
    <citation type="submission" date="2020-04" db="EMBL/GenBank/DDBJ databases">
        <title>Molecular characterization of pseudomonads from Agaricus bisporus reveal novel blotch 2 pathogens in Western Europe.</title>
        <authorList>
            <person name="Taparia T."/>
            <person name="Krijger M."/>
            <person name="Haynes E."/>
            <person name="Elpinstone J.G."/>
            <person name="Noble R."/>
            <person name="Van Der Wolf J."/>
        </authorList>
    </citation>
    <scope>NUCLEOTIDE SEQUENCE [LARGE SCALE GENOMIC DNA]</scope>
    <source>
        <strain evidence="5 6">IPO3746</strain>
    </source>
</reference>